<sequence length="332" mass="38577">MKEIYIFESAQSLHYRDKKLIVQNKEGKKAYEVAVSQVKRVNIFGNPTITTQLLKALALNKKEVHYYSQNGKYLMSMNLHYAENYSRQQEQILALLDDSFSLALSKRLIQSKIKLQAELLKAYDEDGLLTEKDYVKLNNYYQEVEKVASLESILGYEGRSAKTYFYYLGLLVPTPFKFSRRSKRPPKDPFNALLSFGYSILYSYIIGAIIKSGLNPGFSALHQTRKNHATLASDLMEEWRPVLVDDVVMQLLISEKLTTDDFIKKPTGEVYLSADARRLFVQAFRERMLEKHFYFGKDRYRFVFLNSVDQQIDSLKKAFKYQDPLMYQTIGG</sequence>
<dbReference type="GO" id="GO:0016787">
    <property type="term" value="F:hydrolase activity"/>
    <property type="evidence" value="ECO:0007669"/>
    <property type="project" value="UniProtKB-KW"/>
</dbReference>
<comment type="function">
    <text evidence="10">CRISPR (clustered regularly interspaced short palindromic repeat), is an adaptive immune system that provides protection against mobile genetic elements (viruses, transposable elements and conjugative plasmids). CRISPR clusters contain spacers, sequences complementary to antecedent mobile elements, and target invading nucleic acids. CRISPR clusters are transcribed and processed into CRISPR RNA (crRNA). Acts as a dsDNA endonuclease. Involved in the integration of spacer DNA into the CRISPR cassette.</text>
</comment>
<evidence type="ECO:0000256" key="5">
    <source>
        <dbReference type="ARBA" id="ARBA00022842"/>
    </source>
</evidence>
<dbReference type="CDD" id="cd09634">
    <property type="entry name" value="Cas1_I-II-III"/>
    <property type="match status" value="1"/>
</dbReference>
<dbReference type="HAMAP" id="MF_01470">
    <property type="entry name" value="Cas1"/>
    <property type="match status" value="1"/>
</dbReference>
<dbReference type="EMBL" id="PNHE01000003">
    <property type="protein sequence ID" value="PMC58984.1"/>
    <property type="molecule type" value="Genomic_DNA"/>
</dbReference>
<feature type="binding site" evidence="10">
    <location>
        <position position="222"/>
    </location>
    <ligand>
        <name>Mn(2+)</name>
        <dbReference type="ChEBI" id="CHEBI:29035"/>
    </ligand>
</feature>
<dbReference type="Proteomes" id="UP000235682">
    <property type="component" value="Unassembled WGS sequence"/>
</dbReference>
<proteinExistence type="inferred from homology"/>
<keyword evidence="3 10" id="KW-0255">Endonuclease</keyword>
<organism evidence="11 12">
    <name type="scientific">Dolosicoccus paucivorans</name>
    <dbReference type="NCBI Taxonomy" id="84521"/>
    <lineage>
        <taxon>Bacteria</taxon>
        <taxon>Bacillati</taxon>
        <taxon>Bacillota</taxon>
        <taxon>Bacilli</taxon>
        <taxon>Lactobacillales</taxon>
        <taxon>Aerococcaceae</taxon>
        <taxon>Dolosicoccus</taxon>
    </lineage>
</organism>
<dbReference type="STRING" id="84521.SAMN04487994_10071"/>
<comment type="similarity">
    <text evidence="10">Belongs to the CRISPR-associated endonuclease Cas1 family.</text>
</comment>
<evidence type="ECO:0000256" key="7">
    <source>
        <dbReference type="ARBA" id="ARBA00023125"/>
    </source>
</evidence>
<dbReference type="NCBIfam" id="TIGR00287">
    <property type="entry name" value="cas1"/>
    <property type="match status" value="1"/>
</dbReference>
<feature type="binding site" evidence="10">
    <location>
        <position position="237"/>
    </location>
    <ligand>
        <name>Mn(2+)</name>
        <dbReference type="ChEBI" id="CHEBI:29035"/>
    </ligand>
</feature>
<dbReference type="InterPro" id="IPR050646">
    <property type="entry name" value="Cas1"/>
</dbReference>
<dbReference type="PANTHER" id="PTHR34353:SF2">
    <property type="entry name" value="CRISPR-ASSOCIATED ENDONUCLEASE CAS1 1"/>
    <property type="match status" value="1"/>
</dbReference>
<evidence type="ECO:0000256" key="8">
    <source>
        <dbReference type="ARBA" id="ARBA00023211"/>
    </source>
</evidence>
<keyword evidence="12" id="KW-1185">Reference proteome</keyword>
<comment type="cofactor">
    <cofactor evidence="10">
        <name>Mg(2+)</name>
        <dbReference type="ChEBI" id="CHEBI:18420"/>
    </cofactor>
    <cofactor evidence="10">
        <name>Mn(2+)</name>
        <dbReference type="ChEBI" id="CHEBI:29035"/>
    </cofactor>
</comment>
<evidence type="ECO:0000256" key="4">
    <source>
        <dbReference type="ARBA" id="ARBA00022801"/>
    </source>
</evidence>
<dbReference type="InterPro" id="IPR042206">
    <property type="entry name" value="CRISPR-assoc_Cas1_C"/>
</dbReference>
<dbReference type="Gene3D" id="3.100.10.20">
    <property type="entry name" value="CRISPR-associated endonuclease Cas1, N-terminal domain"/>
    <property type="match status" value="1"/>
</dbReference>
<dbReference type="InterPro" id="IPR002729">
    <property type="entry name" value="CRISPR-assoc_Cas1"/>
</dbReference>
<evidence type="ECO:0000256" key="10">
    <source>
        <dbReference type="HAMAP-Rule" id="MF_01470"/>
    </source>
</evidence>
<keyword evidence="8 10" id="KW-0464">Manganese</keyword>
<comment type="caution">
    <text evidence="11">The sequence shown here is derived from an EMBL/GenBank/DDBJ whole genome shotgun (WGS) entry which is preliminary data.</text>
</comment>
<evidence type="ECO:0000256" key="2">
    <source>
        <dbReference type="ARBA" id="ARBA00022723"/>
    </source>
</evidence>
<dbReference type="GO" id="GO:0046872">
    <property type="term" value="F:metal ion binding"/>
    <property type="evidence" value="ECO:0007669"/>
    <property type="project" value="UniProtKB-UniRule"/>
</dbReference>
<dbReference type="Pfam" id="PF01867">
    <property type="entry name" value="Cas_Cas1"/>
    <property type="match status" value="1"/>
</dbReference>
<feature type="binding site" evidence="10">
    <location>
        <position position="157"/>
    </location>
    <ligand>
        <name>Mn(2+)</name>
        <dbReference type="ChEBI" id="CHEBI:29035"/>
    </ligand>
</feature>
<keyword evidence="4 10" id="KW-0378">Hydrolase</keyword>
<evidence type="ECO:0000313" key="12">
    <source>
        <dbReference type="Proteomes" id="UP000235682"/>
    </source>
</evidence>
<dbReference type="AlphaFoldDB" id="A0A1G8JUJ8"/>
<keyword evidence="7 10" id="KW-0238">DNA-binding</keyword>
<dbReference type="RefSeq" id="WP_092084371.1">
    <property type="nucleotide sequence ID" value="NZ_FNEL01000007.1"/>
</dbReference>
<evidence type="ECO:0000256" key="3">
    <source>
        <dbReference type="ARBA" id="ARBA00022759"/>
    </source>
</evidence>
<dbReference type="InterPro" id="IPR042211">
    <property type="entry name" value="CRISPR-assoc_Cas1_N"/>
</dbReference>
<accession>A0A1G8JUJ8</accession>
<dbReference type="EC" id="3.1.-.-" evidence="10"/>
<evidence type="ECO:0000313" key="11">
    <source>
        <dbReference type="EMBL" id="PMC58984.1"/>
    </source>
</evidence>
<dbReference type="GO" id="GO:0003677">
    <property type="term" value="F:DNA binding"/>
    <property type="evidence" value="ECO:0007669"/>
    <property type="project" value="UniProtKB-KW"/>
</dbReference>
<keyword evidence="5 10" id="KW-0460">Magnesium</keyword>
<evidence type="ECO:0000256" key="9">
    <source>
        <dbReference type="ARBA" id="ARBA00038592"/>
    </source>
</evidence>
<protein>
    <recommendedName>
        <fullName evidence="10">CRISPR-associated endonuclease Cas1</fullName>
        <ecNumber evidence="10">3.1.-.-</ecNumber>
    </recommendedName>
</protein>
<comment type="subunit">
    <text evidence="9 10">Homodimer, forms a heterotetramer with a Cas2 homodimer.</text>
</comment>
<gene>
    <name evidence="10 11" type="primary">cas1</name>
    <name evidence="11" type="ORF">CJ205_01380</name>
</gene>
<keyword evidence="1 10" id="KW-0540">Nuclease</keyword>
<evidence type="ECO:0000256" key="1">
    <source>
        <dbReference type="ARBA" id="ARBA00022722"/>
    </source>
</evidence>
<keyword evidence="6 10" id="KW-0051">Antiviral defense</keyword>
<dbReference type="GO" id="GO:0043571">
    <property type="term" value="P:maintenance of CRISPR repeat elements"/>
    <property type="evidence" value="ECO:0007669"/>
    <property type="project" value="UniProtKB-UniRule"/>
</dbReference>
<dbReference type="PANTHER" id="PTHR34353">
    <property type="entry name" value="CRISPR-ASSOCIATED ENDONUCLEASE CAS1 1"/>
    <property type="match status" value="1"/>
</dbReference>
<reference evidence="11 12" key="1">
    <citation type="submission" date="2017-09" db="EMBL/GenBank/DDBJ databases">
        <title>Bacterial strain isolated from the female urinary microbiota.</title>
        <authorList>
            <person name="Thomas-White K."/>
            <person name="Kumar N."/>
            <person name="Forster S."/>
            <person name="Putonti C."/>
            <person name="Lawley T."/>
            <person name="Wolfe A.J."/>
        </authorList>
    </citation>
    <scope>NUCLEOTIDE SEQUENCE [LARGE SCALE GENOMIC DNA]</scope>
    <source>
        <strain evidence="11 12">UMB0852</strain>
    </source>
</reference>
<keyword evidence="2 10" id="KW-0479">Metal-binding</keyword>
<name>A0A1G8JUJ8_9LACT</name>
<evidence type="ECO:0000256" key="6">
    <source>
        <dbReference type="ARBA" id="ARBA00023118"/>
    </source>
</evidence>
<dbReference type="GO" id="GO:0004519">
    <property type="term" value="F:endonuclease activity"/>
    <property type="evidence" value="ECO:0007669"/>
    <property type="project" value="UniProtKB-UniRule"/>
</dbReference>
<dbReference type="OrthoDB" id="9803119at2"/>
<dbReference type="GO" id="GO:0051607">
    <property type="term" value="P:defense response to virus"/>
    <property type="evidence" value="ECO:0007669"/>
    <property type="project" value="UniProtKB-UniRule"/>
</dbReference>
<dbReference type="Gene3D" id="1.20.120.920">
    <property type="entry name" value="CRISPR-associated endonuclease Cas1, C-terminal domain"/>
    <property type="match status" value="1"/>
</dbReference>